<protein>
    <recommendedName>
        <fullName evidence="2">RmlD-like substrate binding domain-containing protein</fullName>
    </recommendedName>
</protein>
<evidence type="ECO:0000313" key="3">
    <source>
        <dbReference type="EMBL" id="KKU64310.1"/>
    </source>
</evidence>
<evidence type="ECO:0000256" key="1">
    <source>
        <dbReference type="SAM" id="MobiDB-lite"/>
    </source>
</evidence>
<dbReference type="AlphaFoldDB" id="A0A0G1V2W5"/>
<comment type="caution">
    <text evidence="3">The sequence shown here is derived from an EMBL/GenBank/DDBJ whole genome shotgun (WGS) entry which is preliminary data.</text>
</comment>
<evidence type="ECO:0000313" key="4">
    <source>
        <dbReference type="Proteomes" id="UP000034501"/>
    </source>
</evidence>
<dbReference type="EMBL" id="LCNW01000014">
    <property type="protein sequence ID" value="KKU64310.1"/>
    <property type="molecule type" value="Genomic_DNA"/>
</dbReference>
<dbReference type="Proteomes" id="UP000034501">
    <property type="component" value="Unassembled WGS sequence"/>
</dbReference>
<name>A0A0G1V2W5_9BACT</name>
<dbReference type="InterPro" id="IPR029903">
    <property type="entry name" value="RmlD-like-bd"/>
</dbReference>
<accession>A0A0G1V2W5</accession>
<evidence type="ECO:0000259" key="2">
    <source>
        <dbReference type="Pfam" id="PF04321"/>
    </source>
</evidence>
<organism evidence="3 4">
    <name type="scientific">Candidatus Woesebacteria bacterium GW2011_GWC2_47_16</name>
    <dbReference type="NCBI Taxonomy" id="1618590"/>
    <lineage>
        <taxon>Bacteria</taxon>
        <taxon>Candidatus Woeseibacteriota</taxon>
    </lineage>
</organism>
<dbReference type="SUPFAM" id="SSF51735">
    <property type="entry name" value="NAD(P)-binding Rossmann-fold domains"/>
    <property type="match status" value="1"/>
</dbReference>
<reference evidence="3 4" key="1">
    <citation type="journal article" date="2015" name="Nature">
        <title>rRNA introns, odd ribosomes, and small enigmatic genomes across a large radiation of phyla.</title>
        <authorList>
            <person name="Brown C.T."/>
            <person name="Hug L.A."/>
            <person name="Thomas B.C."/>
            <person name="Sharon I."/>
            <person name="Castelle C.J."/>
            <person name="Singh A."/>
            <person name="Wilkins M.J."/>
            <person name="Williams K.H."/>
            <person name="Banfield J.F."/>
        </authorList>
    </citation>
    <scope>NUCLEOTIDE SEQUENCE [LARGE SCALE GENOMIC DNA]</scope>
</reference>
<dbReference type="Pfam" id="PF04321">
    <property type="entry name" value="RmlD_sub_bind"/>
    <property type="match status" value="1"/>
</dbReference>
<dbReference type="InterPro" id="IPR036291">
    <property type="entry name" value="NAD(P)-bd_dom_sf"/>
</dbReference>
<sequence>MFSDQKITPTFIDEAAKIIYLLLEEKKVGIYHIASRDLTTPFEFASYLLEKARGAKGVVKEGSMKESLKVPGRPPRSRLGGLANEKTRKELGITLMTWKEAVDEPPRSRLGGLANEKTRKELGITLMTWKEAVDEFVSQFKGGPA</sequence>
<feature type="domain" description="RmlD-like substrate binding" evidence="2">
    <location>
        <begin position="2"/>
        <end position="104"/>
    </location>
</feature>
<dbReference type="Gene3D" id="3.90.25.10">
    <property type="entry name" value="UDP-galactose 4-epimerase, domain 1"/>
    <property type="match status" value="1"/>
</dbReference>
<gene>
    <name evidence="3" type="ORF">UX88_C0014G0002</name>
</gene>
<feature type="region of interest" description="Disordered" evidence="1">
    <location>
        <begin position="63"/>
        <end position="83"/>
    </location>
</feature>
<dbReference type="Gene3D" id="3.40.50.720">
    <property type="entry name" value="NAD(P)-binding Rossmann-like Domain"/>
    <property type="match status" value="1"/>
</dbReference>
<proteinExistence type="predicted"/>